<reference evidence="1" key="1">
    <citation type="submission" date="2014-09" db="EMBL/GenBank/DDBJ databases">
        <authorList>
            <person name="Magalhaes I.L.F."/>
            <person name="Oliveira U."/>
            <person name="Santos F.R."/>
            <person name="Vidigal T.H.D.A."/>
            <person name="Brescovit A.D."/>
            <person name="Santos A.J."/>
        </authorList>
    </citation>
    <scope>NUCLEOTIDE SEQUENCE</scope>
    <source>
        <tissue evidence="1">Shoot tissue taken approximately 20 cm above the soil surface</tissue>
    </source>
</reference>
<sequence length="52" mass="6116">MNNFVPVKSSHFLQTGKPKRLVLIQSSHRSYIILQRKYNLDEIHNGKTQRGH</sequence>
<evidence type="ECO:0000313" key="1">
    <source>
        <dbReference type="EMBL" id="JAD95770.1"/>
    </source>
</evidence>
<organism evidence="1">
    <name type="scientific">Arundo donax</name>
    <name type="common">Giant reed</name>
    <name type="synonym">Donax arundinaceus</name>
    <dbReference type="NCBI Taxonomy" id="35708"/>
    <lineage>
        <taxon>Eukaryota</taxon>
        <taxon>Viridiplantae</taxon>
        <taxon>Streptophyta</taxon>
        <taxon>Embryophyta</taxon>
        <taxon>Tracheophyta</taxon>
        <taxon>Spermatophyta</taxon>
        <taxon>Magnoliopsida</taxon>
        <taxon>Liliopsida</taxon>
        <taxon>Poales</taxon>
        <taxon>Poaceae</taxon>
        <taxon>PACMAD clade</taxon>
        <taxon>Arundinoideae</taxon>
        <taxon>Arundineae</taxon>
        <taxon>Arundo</taxon>
    </lineage>
</organism>
<proteinExistence type="predicted"/>
<protein>
    <submittedName>
        <fullName evidence="1">Uncharacterized protein</fullName>
    </submittedName>
</protein>
<accession>A0A0A9ED16</accession>
<dbReference type="EMBL" id="GBRH01202125">
    <property type="protein sequence ID" value="JAD95770.1"/>
    <property type="molecule type" value="Transcribed_RNA"/>
</dbReference>
<name>A0A0A9ED16_ARUDO</name>
<dbReference type="AlphaFoldDB" id="A0A0A9ED16"/>
<reference evidence="1" key="2">
    <citation type="journal article" date="2015" name="Data Brief">
        <title>Shoot transcriptome of the giant reed, Arundo donax.</title>
        <authorList>
            <person name="Barrero R.A."/>
            <person name="Guerrero F.D."/>
            <person name="Moolhuijzen P."/>
            <person name="Goolsby J.A."/>
            <person name="Tidwell J."/>
            <person name="Bellgard S.E."/>
            <person name="Bellgard M.I."/>
        </authorList>
    </citation>
    <scope>NUCLEOTIDE SEQUENCE</scope>
    <source>
        <tissue evidence="1">Shoot tissue taken approximately 20 cm above the soil surface</tissue>
    </source>
</reference>